<organism evidence="1 2">
    <name type="scientific">Nocardia fusca</name>
    <dbReference type="NCBI Taxonomy" id="941183"/>
    <lineage>
        <taxon>Bacteria</taxon>
        <taxon>Bacillati</taxon>
        <taxon>Actinomycetota</taxon>
        <taxon>Actinomycetes</taxon>
        <taxon>Mycobacteriales</taxon>
        <taxon>Nocardiaceae</taxon>
        <taxon>Nocardia</taxon>
    </lineage>
</organism>
<dbReference type="EMBL" id="JBFAIH010000001">
    <property type="protein sequence ID" value="MEV0361557.1"/>
    <property type="molecule type" value="Genomic_DNA"/>
</dbReference>
<sequence length="102" mass="10832">MALPKDGVPLPDVAQYPSSGWTSAWVSAALPPALGQRDDAMPCHPGVPTQFERGYRRACRDTQSGRLVRNPGPSLESGPRRIRCGAVTEAAARIIAVLGPNL</sequence>
<comment type="caution">
    <text evidence="1">The sequence shown here is derived from an EMBL/GenBank/DDBJ whole genome shotgun (WGS) entry which is preliminary data.</text>
</comment>
<accession>A0ABV3F1J1</accession>
<evidence type="ECO:0000313" key="2">
    <source>
        <dbReference type="Proteomes" id="UP001551658"/>
    </source>
</evidence>
<name>A0ABV3F1J1_9NOCA</name>
<protein>
    <submittedName>
        <fullName evidence="1">Uncharacterized protein</fullName>
    </submittedName>
</protein>
<gene>
    <name evidence="1" type="ORF">AB0H72_02540</name>
</gene>
<reference evidence="1 2" key="1">
    <citation type="submission" date="2024-06" db="EMBL/GenBank/DDBJ databases">
        <title>The Natural Products Discovery Center: Release of the First 8490 Sequenced Strains for Exploring Actinobacteria Biosynthetic Diversity.</title>
        <authorList>
            <person name="Kalkreuter E."/>
            <person name="Kautsar S.A."/>
            <person name="Yang D."/>
            <person name="Bader C.D."/>
            <person name="Teijaro C.N."/>
            <person name="Fluegel L."/>
            <person name="Davis C.M."/>
            <person name="Simpson J.R."/>
            <person name="Lauterbach L."/>
            <person name="Steele A.D."/>
            <person name="Gui C."/>
            <person name="Meng S."/>
            <person name="Li G."/>
            <person name="Viehrig K."/>
            <person name="Ye F."/>
            <person name="Su P."/>
            <person name="Kiefer A.F."/>
            <person name="Nichols A."/>
            <person name="Cepeda A.J."/>
            <person name="Yan W."/>
            <person name="Fan B."/>
            <person name="Jiang Y."/>
            <person name="Adhikari A."/>
            <person name="Zheng C.-J."/>
            <person name="Schuster L."/>
            <person name="Cowan T.M."/>
            <person name="Smanski M.J."/>
            <person name="Chevrette M.G."/>
            <person name="De Carvalho L.P.S."/>
            <person name="Shen B."/>
        </authorList>
    </citation>
    <scope>NUCLEOTIDE SEQUENCE [LARGE SCALE GENOMIC DNA]</scope>
    <source>
        <strain evidence="1 2">NPDC050671</strain>
    </source>
</reference>
<proteinExistence type="predicted"/>
<keyword evidence="2" id="KW-1185">Reference proteome</keyword>
<evidence type="ECO:0000313" key="1">
    <source>
        <dbReference type="EMBL" id="MEV0361557.1"/>
    </source>
</evidence>
<dbReference type="Proteomes" id="UP001551658">
    <property type="component" value="Unassembled WGS sequence"/>
</dbReference>
<dbReference type="RefSeq" id="WP_357972530.1">
    <property type="nucleotide sequence ID" value="NZ_JBFAIH010000001.1"/>
</dbReference>